<keyword evidence="1" id="KW-0472">Membrane</keyword>
<feature type="transmembrane region" description="Helical" evidence="1">
    <location>
        <begin position="236"/>
        <end position="258"/>
    </location>
</feature>
<gene>
    <name evidence="2" type="ORF">GCM10009640_09770</name>
</gene>
<dbReference type="PANTHER" id="PTHR37314">
    <property type="entry name" value="SLR0142 PROTEIN"/>
    <property type="match status" value="1"/>
</dbReference>
<feature type="transmembrane region" description="Helical" evidence="1">
    <location>
        <begin position="210"/>
        <end position="230"/>
    </location>
</feature>
<feature type="transmembrane region" description="Helical" evidence="1">
    <location>
        <begin position="142"/>
        <end position="160"/>
    </location>
</feature>
<protein>
    <submittedName>
        <fullName evidence="2">YoaK family protein</fullName>
    </submittedName>
</protein>
<sequence>MASAHASEAHPSAGARIRAHVRGLAGPDRTVRSNRDLAVLLALTAGIVNSVGFMAIALYTSHMTGLTAMLADMLATGAVDIALLCLIGIVAFVAGAAACAMLFNWGRRRGLRSRYANVLLVEAVLVLLVGLLAQELSSTERSWALIALLGLTMGLQNAIITKISNAQIRTTHVTGMITDIGIELGKLAYPTRRGDPEPVRADLGRLGLHTLLVGTFFAGGLLGALAYSAIGFLTVVPTACILLAFASVPLVDDLRAAARARSRRGRMRPVE</sequence>
<comment type="caution">
    <text evidence="2">The sequence shown here is derived from an EMBL/GenBank/DDBJ whole genome shotgun (WGS) entry which is preliminary data.</text>
</comment>
<dbReference type="Proteomes" id="UP001501266">
    <property type="component" value="Unassembled WGS sequence"/>
</dbReference>
<evidence type="ECO:0000256" key="1">
    <source>
        <dbReference type="SAM" id="Phobius"/>
    </source>
</evidence>
<name>A0ABP4JI10_9MICO</name>
<dbReference type="Pfam" id="PF06912">
    <property type="entry name" value="DUF1275"/>
    <property type="match status" value="1"/>
</dbReference>
<dbReference type="InterPro" id="IPR010699">
    <property type="entry name" value="DUF1275"/>
</dbReference>
<evidence type="ECO:0000313" key="2">
    <source>
        <dbReference type="EMBL" id="GAA1420436.1"/>
    </source>
</evidence>
<dbReference type="EMBL" id="BAAAKK010000002">
    <property type="protein sequence ID" value="GAA1420436.1"/>
    <property type="molecule type" value="Genomic_DNA"/>
</dbReference>
<keyword evidence="3" id="KW-1185">Reference proteome</keyword>
<dbReference type="PANTHER" id="PTHR37314:SF4">
    <property type="entry name" value="UPF0700 TRANSMEMBRANE PROTEIN YOAK"/>
    <property type="match status" value="1"/>
</dbReference>
<feature type="transmembrane region" description="Helical" evidence="1">
    <location>
        <begin position="115"/>
        <end position="136"/>
    </location>
</feature>
<organism evidence="2 3">
    <name type="scientific">Agrococcus citreus</name>
    <dbReference type="NCBI Taxonomy" id="84643"/>
    <lineage>
        <taxon>Bacteria</taxon>
        <taxon>Bacillati</taxon>
        <taxon>Actinomycetota</taxon>
        <taxon>Actinomycetes</taxon>
        <taxon>Micrococcales</taxon>
        <taxon>Microbacteriaceae</taxon>
        <taxon>Agrococcus</taxon>
    </lineage>
</organism>
<feature type="transmembrane region" description="Helical" evidence="1">
    <location>
        <begin position="37"/>
        <end position="61"/>
    </location>
</feature>
<proteinExistence type="predicted"/>
<feature type="transmembrane region" description="Helical" evidence="1">
    <location>
        <begin position="81"/>
        <end position="103"/>
    </location>
</feature>
<keyword evidence="1" id="KW-1133">Transmembrane helix</keyword>
<evidence type="ECO:0000313" key="3">
    <source>
        <dbReference type="Proteomes" id="UP001501266"/>
    </source>
</evidence>
<reference evidence="3" key="1">
    <citation type="journal article" date="2019" name="Int. J. Syst. Evol. Microbiol.">
        <title>The Global Catalogue of Microorganisms (GCM) 10K type strain sequencing project: providing services to taxonomists for standard genome sequencing and annotation.</title>
        <authorList>
            <consortium name="The Broad Institute Genomics Platform"/>
            <consortium name="The Broad Institute Genome Sequencing Center for Infectious Disease"/>
            <person name="Wu L."/>
            <person name="Ma J."/>
        </authorList>
    </citation>
    <scope>NUCLEOTIDE SEQUENCE [LARGE SCALE GENOMIC DNA]</scope>
    <source>
        <strain evidence="3">JCM 12398</strain>
    </source>
</reference>
<dbReference type="RefSeq" id="WP_343917990.1">
    <property type="nucleotide sequence ID" value="NZ_BAAAKK010000002.1"/>
</dbReference>
<accession>A0ABP4JI10</accession>
<keyword evidence="1" id="KW-0812">Transmembrane</keyword>